<evidence type="ECO:0000256" key="1">
    <source>
        <dbReference type="ARBA" id="ARBA00023027"/>
    </source>
</evidence>
<evidence type="ECO:0000259" key="2">
    <source>
        <dbReference type="Pfam" id="PF01408"/>
    </source>
</evidence>
<evidence type="ECO:0000313" key="4">
    <source>
        <dbReference type="EMBL" id="RFA25469.1"/>
    </source>
</evidence>
<evidence type="ECO:0000313" key="5">
    <source>
        <dbReference type="Proteomes" id="UP000257080"/>
    </source>
</evidence>
<proteinExistence type="predicted"/>
<dbReference type="RefSeq" id="WP_116419565.1">
    <property type="nucleotide sequence ID" value="NZ_NBXC01000027.1"/>
</dbReference>
<dbReference type="Proteomes" id="UP000257080">
    <property type="component" value="Unassembled WGS sequence"/>
</dbReference>
<accession>A0A3E0W790</accession>
<keyword evidence="1" id="KW-0520">NAD</keyword>
<dbReference type="Pfam" id="PF22725">
    <property type="entry name" value="GFO_IDH_MocA_C3"/>
    <property type="match status" value="1"/>
</dbReference>
<dbReference type="Gene3D" id="3.30.360.10">
    <property type="entry name" value="Dihydrodipicolinate Reductase, domain 2"/>
    <property type="match status" value="1"/>
</dbReference>
<dbReference type="InterPro" id="IPR055170">
    <property type="entry name" value="GFO_IDH_MocA-like_dom"/>
</dbReference>
<dbReference type="PANTHER" id="PTHR43377">
    <property type="entry name" value="BILIVERDIN REDUCTASE A"/>
    <property type="match status" value="1"/>
</dbReference>
<comment type="caution">
    <text evidence="4">The sequence shown here is derived from an EMBL/GenBank/DDBJ whole genome shotgun (WGS) entry which is preliminary data.</text>
</comment>
<dbReference type="SUPFAM" id="SSF55347">
    <property type="entry name" value="Glyceraldehyde-3-phosphate dehydrogenase-like, C-terminal domain"/>
    <property type="match status" value="1"/>
</dbReference>
<dbReference type="PANTHER" id="PTHR43377:SF1">
    <property type="entry name" value="BILIVERDIN REDUCTASE A"/>
    <property type="match status" value="1"/>
</dbReference>
<organism evidence="4 5">
    <name type="scientific">Subtercola boreus</name>
    <dbReference type="NCBI Taxonomy" id="120213"/>
    <lineage>
        <taxon>Bacteria</taxon>
        <taxon>Bacillati</taxon>
        <taxon>Actinomycetota</taxon>
        <taxon>Actinomycetes</taxon>
        <taxon>Micrococcales</taxon>
        <taxon>Microbacteriaceae</taxon>
        <taxon>Subtercola</taxon>
    </lineage>
</organism>
<name>A0A3E0W790_9MICO</name>
<protein>
    <recommendedName>
        <fullName evidence="6">Oxidoreductase</fullName>
    </recommendedName>
</protein>
<dbReference type="AlphaFoldDB" id="A0A3E0W790"/>
<sequence length="329" mass="34835">MLRVGIIGLGAIGREHLEIYRHLHGVEITAVADFNLSLAAELATGIGCEAFGSAEALLAAGLVDAVSLCTPDHLHYADAVAVMDADVHLLLEKPISTDIVEADDLVARSEASNLVVMPGHTLRFETRYLKAKALVESGSIGPVIHGYVRRNNKVSVANRVNGRTSVTFFLGIHDIDALTWIAGEKVVAVQAFSSGQTTADGKQAAAIVANLRLAGGGIVALEAAWALPEGYPTDIDARLRLVGERGEVVIDVHDFGISTFSEKLSYPVPGAPIYGAPQGMLYEEIWAFVRAVRGEIAVPVTMRDAADAVRVAAAIDRSIESGGTETITY</sequence>
<dbReference type="GO" id="GO:0000166">
    <property type="term" value="F:nucleotide binding"/>
    <property type="evidence" value="ECO:0007669"/>
    <property type="project" value="InterPro"/>
</dbReference>
<dbReference type="SUPFAM" id="SSF51735">
    <property type="entry name" value="NAD(P)-binding Rossmann-fold domains"/>
    <property type="match status" value="1"/>
</dbReference>
<dbReference type="Gene3D" id="3.40.50.720">
    <property type="entry name" value="NAD(P)-binding Rossmann-like Domain"/>
    <property type="match status" value="1"/>
</dbReference>
<dbReference type="OrthoDB" id="179913at2"/>
<dbReference type="Pfam" id="PF01408">
    <property type="entry name" value="GFO_IDH_MocA"/>
    <property type="match status" value="1"/>
</dbReference>
<reference evidence="4 5" key="1">
    <citation type="submission" date="2017-04" db="EMBL/GenBank/DDBJ databases">
        <title>Comparative genome analysis of Subtercola boreus.</title>
        <authorList>
            <person name="Cho Y.-J."/>
            <person name="Cho A."/>
            <person name="Kim O.-S."/>
            <person name="Lee J.-I."/>
        </authorList>
    </citation>
    <scope>NUCLEOTIDE SEQUENCE [LARGE SCALE GENOMIC DNA]</scope>
    <source>
        <strain evidence="4 5">P28004</strain>
    </source>
</reference>
<dbReference type="InterPro" id="IPR051450">
    <property type="entry name" value="Gfo/Idh/MocA_Oxidoreductases"/>
</dbReference>
<dbReference type="InterPro" id="IPR000683">
    <property type="entry name" value="Gfo/Idh/MocA-like_OxRdtase_N"/>
</dbReference>
<evidence type="ECO:0000259" key="3">
    <source>
        <dbReference type="Pfam" id="PF22725"/>
    </source>
</evidence>
<dbReference type="EMBL" id="NBXE01000031">
    <property type="protein sequence ID" value="RFA25469.1"/>
    <property type="molecule type" value="Genomic_DNA"/>
</dbReference>
<evidence type="ECO:0008006" key="6">
    <source>
        <dbReference type="Google" id="ProtNLM"/>
    </source>
</evidence>
<feature type="domain" description="GFO/IDH/MocA-like oxidoreductase" evidence="3">
    <location>
        <begin position="128"/>
        <end position="248"/>
    </location>
</feature>
<feature type="domain" description="Gfo/Idh/MocA-like oxidoreductase N-terminal" evidence="2">
    <location>
        <begin position="2"/>
        <end position="120"/>
    </location>
</feature>
<dbReference type="InterPro" id="IPR036291">
    <property type="entry name" value="NAD(P)-bd_dom_sf"/>
</dbReference>
<gene>
    <name evidence="4" type="ORF">B7R25_13955</name>
</gene>